<dbReference type="Proteomes" id="UP001159363">
    <property type="component" value="Chromosome 4"/>
</dbReference>
<comment type="caution">
    <text evidence="1">The sequence shown here is derived from an EMBL/GenBank/DDBJ whole genome shotgun (WGS) entry which is preliminary data.</text>
</comment>
<dbReference type="EMBL" id="JARBHB010000005">
    <property type="protein sequence ID" value="KAJ8882842.1"/>
    <property type="molecule type" value="Genomic_DNA"/>
</dbReference>
<organism evidence="1 2">
    <name type="scientific">Dryococelus australis</name>
    <dbReference type="NCBI Taxonomy" id="614101"/>
    <lineage>
        <taxon>Eukaryota</taxon>
        <taxon>Metazoa</taxon>
        <taxon>Ecdysozoa</taxon>
        <taxon>Arthropoda</taxon>
        <taxon>Hexapoda</taxon>
        <taxon>Insecta</taxon>
        <taxon>Pterygota</taxon>
        <taxon>Neoptera</taxon>
        <taxon>Polyneoptera</taxon>
        <taxon>Phasmatodea</taxon>
        <taxon>Verophasmatodea</taxon>
        <taxon>Anareolatae</taxon>
        <taxon>Phasmatidae</taxon>
        <taxon>Eurycanthinae</taxon>
        <taxon>Dryococelus</taxon>
    </lineage>
</organism>
<proteinExistence type="predicted"/>
<accession>A0ABQ9HEU5</accession>
<evidence type="ECO:0000313" key="1">
    <source>
        <dbReference type="EMBL" id="KAJ8882842.1"/>
    </source>
</evidence>
<gene>
    <name evidence="1" type="ORF">PR048_014656</name>
</gene>
<reference evidence="1 2" key="1">
    <citation type="submission" date="2023-02" db="EMBL/GenBank/DDBJ databases">
        <title>LHISI_Scaffold_Assembly.</title>
        <authorList>
            <person name="Stuart O.P."/>
            <person name="Cleave R."/>
            <person name="Magrath M.J.L."/>
            <person name="Mikheyev A.S."/>
        </authorList>
    </citation>
    <scope>NUCLEOTIDE SEQUENCE [LARGE SCALE GENOMIC DNA]</scope>
    <source>
        <strain evidence="1">Daus_M_001</strain>
        <tissue evidence="1">Leg muscle</tissue>
    </source>
</reference>
<evidence type="ECO:0000313" key="2">
    <source>
        <dbReference type="Proteomes" id="UP001159363"/>
    </source>
</evidence>
<protein>
    <submittedName>
        <fullName evidence="1">Uncharacterized protein</fullName>
    </submittedName>
</protein>
<sequence length="377" mass="42490">MRHSSTSTRPDLDLKALQLRDHSAQFKCAICLRAERARRVTTQKAASPRTECNTTWPRKAIFLIGGNVLEACSKPSEKLTAIRVEFCGCRSRWLSHTDYLRALAYLSMNTRATRVRCWQKISSRQHTFALGISQARSFVEACKTDVRSTQRRRRENRWTRRLPPLTTKEKAEERGILEVPEKTHRLAASSGTISTGENLDGCRGGVVVRLLASHRCEPGSIPWIYACRNRAGRCDWLAGFLGDVPFPPLLHSGAAPYSPRFTLISSQDLDVKSHPNLFTHSMQPANLVTWGTGEKVVKWGKGYRVGSGRGELLSLSRIRGRSFQSDPGQKFPEHEVGLKCRLVRSAGERCFSSLRCCAWRWRGGPVYRMRQCGCSRG</sequence>
<name>A0ABQ9HEU5_9NEOP</name>
<keyword evidence="2" id="KW-1185">Reference proteome</keyword>